<comment type="caution">
    <text evidence="3">The sequence shown here is derived from an EMBL/GenBank/DDBJ whole genome shotgun (WGS) entry which is preliminary data.</text>
</comment>
<name>A0A2P2FU25_AMYLU</name>
<accession>A0A2P2FU25</accession>
<reference evidence="3 4" key="1">
    <citation type="journal article" date="2014" name="Genome Announc.">
        <title>Draft Genome Sequence of Amycolatopsis lurida NRRL 2430, Producer of the Glycopeptide Family Antibiotic Ristocetin.</title>
        <authorList>
            <person name="Kwun M.J."/>
            <person name="Hong H.J."/>
        </authorList>
    </citation>
    <scope>NUCLEOTIDE SEQUENCE [LARGE SCALE GENOMIC DNA]</scope>
    <source>
        <strain evidence="3 4">NRRL 2430</strain>
    </source>
</reference>
<dbReference type="EMBL" id="JFBM01000012">
    <property type="protein sequence ID" value="KFU80230.1"/>
    <property type="molecule type" value="Genomic_DNA"/>
</dbReference>
<proteinExistence type="predicted"/>
<evidence type="ECO:0000256" key="1">
    <source>
        <dbReference type="SAM" id="MobiDB-lite"/>
    </source>
</evidence>
<evidence type="ECO:0000313" key="4">
    <source>
        <dbReference type="Proteomes" id="UP000256220"/>
    </source>
</evidence>
<feature type="chain" id="PRO_5015136509" evidence="2">
    <location>
        <begin position="28"/>
        <end position="246"/>
    </location>
</feature>
<keyword evidence="4" id="KW-1185">Reference proteome</keyword>
<feature type="signal peptide" evidence="2">
    <location>
        <begin position="1"/>
        <end position="27"/>
    </location>
</feature>
<feature type="compositionally biased region" description="Basic residues" evidence="1">
    <location>
        <begin position="127"/>
        <end position="142"/>
    </location>
</feature>
<protein>
    <submittedName>
        <fullName evidence="3">Uncharacterized protein</fullName>
    </submittedName>
</protein>
<evidence type="ECO:0000256" key="2">
    <source>
        <dbReference type="SAM" id="SignalP"/>
    </source>
</evidence>
<keyword evidence="2" id="KW-0732">Signal</keyword>
<feature type="region of interest" description="Disordered" evidence="1">
    <location>
        <begin position="89"/>
        <end position="143"/>
    </location>
</feature>
<dbReference type="AlphaFoldDB" id="A0A2P2FU25"/>
<organism evidence="3 4">
    <name type="scientific">Amycolatopsis lurida NRRL 2430</name>
    <dbReference type="NCBI Taxonomy" id="1460371"/>
    <lineage>
        <taxon>Bacteria</taxon>
        <taxon>Bacillati</taxon>
        <taxon>Actinomycetota</taxon>
        <taxon>Actinomycetes</taxon>
        <taxon>Pseudonocardiales</taxon>
        <taxon>Pseudonocardiaceae</taxon>
        <taxon>Amycolatopsis</taxon>
    </lineage>
</organism>
<sequence length="246" mass="25687">MTELRRWALAAAAVVPLSLVSAGLASAGTGDGPGTADFVETSATYAGIGGAGTIDSVSVWDHGDDDHWWTEESAVLAGPTGAAVLHTEEAGSNDEAETLPVDDKPGRPSTTYGKRPIAHTDGDRAPSRHRPSKAHHDHKPHHAQVAYTASTKTADVTGATSSHVVSQAGDDYAAYEAADLSAGPEGAVSEGVQAAAVPQHAHYHKWYTAAGEDGAVTHEVNAVADAIGRPGHHHHHHHHHHAYDRR</sequence>
<dbReference type="RefSeq" id="WP_034311255.1">
    <property type="nucleotide sequence ID" value="NZ_JFBM01000012.1"/>
</dbReference>
<dbReference type="Proteomes" id="UP000256220">
    <property type="component" value="Unassembled WGS sequence"/>
</dbReference>
<gene>
    <name evidence="3" type="ORF">BB31_15480</name>
</gene>
<evidence type="ECO:0000313" key="3">
    <source>
        <dbReference type="EMBL" id="KFU80230.1"/>
    </source>
</evidence>